<feature type="region of interest" description="Disordered" evidence="1">
    <location>
        <begin position="60"/>
        <end position="80"/>
    </location>
</feature>
<reference evidence="2" key="1">
    <citation type="submission" date="2016-05" db="EMBL/GenBank/DDBJ databases">
        <authorList>
            <person name="Lavstsen T."/>
            <person name="Jespersen J.S."/>
        </authorList>
    </citation>
    <scope>NUCLEOTIDE SEQUENCE</scope>
    <source>
        <tissue evidence="2">Brain</tissue>
    </source>
</reference>
<evidence type="ECO:0000313" key="2">
    <source>
        <dbReference type="EMBL" id="SBR27108.1"/>
    </source>
</evidence>
<proteinExistence type="predicted"/>
<name>A0A1A8K456_NOTKU</name>
<protein>
    <submittedName>
        <fullName evidence="2">Uncharacterized protein</fullName>
    </submittedName>
</protein>
<evidence type="ECO:0000256" key="1">
    <source>
        <dbReference type="SAM" id="MobiDB-lite"/>
    </source>
</evidence>
<gene>
    <name evidence="2" type="primary">Nfu_g_1_010050</name>
</gene>
<dbReference type="EMBL" id="HAEE01007088">
    <property type="protein sequence ID" value="SBR27108.1"/>
    <property type="molecule type" value="Transcribed_RNA"/>
</dbReference>
<organism evidence="2">
    <name type="scientific">Nothobranchius kuhntae</name>
    <name type="common">Beira killifish</name>
    <dbReference type="NCBI Taxonomy" id="321403"/>
    <lineage>
        <taxon>Eukaryota</taxon>
        <taxon>Metazoa</taxon>
        <taxon>Chordata</taxon>
        <taxon>Craniata</taxon>
        <taxon>Vertebrata</taxon>
        <taxon>Euteleostomi</taxon>
        <taxon>Actinopterygii</taxon>
        <taxon>Neopterygii</taxon>
        <taxon>Teleostei</taxon>
        <taxon>Neoteleostei</taxon>
        <taxon>Acanthomorphata</taxon>
        <taxon>Ovalentaria</taxon>
        <taxon>Atherinomorphae</taxon>
        <taxon>Cyprinodontiformes</taxon>
        <taxon>Nothobranchiidae</taxon>
        <taxon>Nothobranchius</taxon>
    </lineage>
</organism>
<dbReference type="EMBL" id="HAED01011804">
    <property type="protein sequence ID" value="SBQ98198.1"/>
    <property type="molecule type" value="Transcribed_RNA"/>
</dbReference>
<reference evidence="2" key="2">
    <citation type="submission" date="2016-06" db="EMBL/GenBank/DDBJ databases">
        <title>The genome of a short-lived fish provides insights into sex chromosome evolution and the genetic control of aging.</title>
        <authorList>
            <person name="Reichwald K."/>
            <person name="Felder M."/>
            <person name="Petzold A."/>
            <person name="Koch P."/>
            <person name="Groth M."/>
            <person name="Platzer M."/>
        </authorList>
    </citation>
    <scope>NUCLEOTIDE SEQUENCE</scope>
    <source>
        <tissue evidence="2">Brain</tissue>
    </source>
</reference>
<feature type="non-terminal residue" evidence="2">
    <location>
        <position position="80"/>
    </location>
</feature>
<accession>A0A1A8K456</accession>
<feature type="non-terminal residue" evidence="2">
    <location>
        <position position="1"/>
    </location>
</feature>
<sequence length="80" mass="8604">GSSLCPCHLGRGAFFTASKICPSLLISQNHCHHSSTHPLTRLLDSQGLIGAEAIPHRLSRVSETGVQSSSRRVSRRTVAQ</sequence>
<dbReference type="AlphaFoldDB" id="A0A1A8K456"/>